<evidence type="ECO:0008006" key="3">
    <source>
        <dbReference type="Google" id="ProtNLM"/>
    </source>
</evidence>
<protein>
    <recommendedName>
        <fullName evidence="3">Piwi domain-containing protein</fullName>
    </recommendedName>
</protein>
<organism evidence="1 2">
    <name type="scientific">Chryseobacterium profundimaris</name>
    <dbReference type="NCBI Taxonomy" id="1387275"/>
    <lineage>
        <taxon>Bacteria</taxon>
        <taxon>Pseudomonadati</taxon>
        <taxon>Bacteroidota</taxon>
        <taxon>Flavobacteriia</taxon>
        <taxon>Flavobacteriales</taxon>
        <taxon>Weeksellaceae</taxon>
        <taxon>Chryseobacterium group</taxon>
        <taxon>Chryseobacterium</taxon>
    </lineage>
</organism>
<name>A0ABY1NM40_9FLAO</name>
<evidence type="ECO:0000313" key="1">
    <source>
        <dbReference type="EMBL" id="SMP12497.1"/>
    </source>
</evidence>
<accession>A0ABY1NM40</accession>
<proteinExistence type="predicted"/>
<sequence>MNCYFDLLNFKEFSKQTVEVSTQEQSMACLKMLKKNFDIIINDTVYEELEEEYQILLEEFQSGFEGNLTFVKNFKRNIAINDSLYLGSIILLDDVDLTNSLKTKNQILVGSLKEETETLSSLILDDQGFHKEEQIGKDITPALYININHLPISKIFIIDRYLFKGPEVGGNLGLFEYNIEKLLKNILYDRRSRIDIILVYQIHNKTIPNTNKDYDNGPEKQKIVNKIKNLVHKHCPKPNICMIAVPKGKIDDEHDRHIITDYLRIKSGDSFAYFKSNGDIASKSLFVDFYSHGKKSYKINSDVLMSKINTYTNECIDKYASESYIPKDYNQKDLIVF</sequence>
<reference evidence="1 2" key="1">
    <citation type="submission" date="2017-05" db="EMBL/GenBank/DDBJ databases">
        <authorList>
            <person name="Varghese N."/>
            <person name="Submissions S."/>
        </authorList>
    </citation>
    <scope>NUCLEOTIDE SEQUENCE [LARGE SCALE GENOMIC DNA]</scope>
    <source>
        <strain evidence="1 2">DSM 28214</strain>
    </source>
</reference>
<gene>
    <name evidence="1" type="ORF">SAMN06264346_102452</name>
</gene>
<dbReference type="RefSeq" id="WP_102980694.1">
    <property type="nucleotide sequence ID" value="NZ_FXTZ01000002.1"/>
</dbReference>
<dbReference type="EMBL" id="FXTZ01000002">
    <property type="protein sequence ID" value="SMP12497.1"/>
    <property type="molecule type" value="Genomic_DNA"/>
</dbReference>
<dbReference type="Proteomes" id="UP001157960">
    <property type="component" value="Unassembled WGS sequence"/>
</dbReference>
<evidence type="ECO:0000313" key="2">
    <source>
        <dbReference type="Proteomes" id="UP001157960"/>
    </source>
</evidence>
<keyword evidence="2" id="KW-1185">Reference proteome</keyword>
<comment type="caution">
    <text evidence="1">The sequence shown here is derived from an EMBL/GenBank/DDBJ whole genome shotgun (WGS) entry which is preliminary data.</text>
</comment>